<dbReference type="InterPro" id="IPR050697">
    <property type="entry name" value="Adenylyl/Guanylyl_Cyclase_3/4"/>
</dbReference>
<dbReference type="Gene3D" id="1.10.1660.10">
    <property type="match status" value="1"/>
</dbReference>
<dbReference type="CDD" id="cd07302">
    <property type="entry name" value="CHD"/>
    <property type="match status" value="1"/>
</dbReference>
<dbReference type="PROSITE" id="PS50125">
    <property type="entry name" value="GUANYLATE_CYCLASE_2"/>
    <property type="match status" value="1"/>
</dbReference>
<dbReference type="InterPro" id="IPR032026">
    <property type="entry name" value="Ad_Cy_reg"/>
</dbReference>
<dbReference type="AlphaFoldDB" id="A0A6J5ZFC6"/>
<dbReference type="GO" id="GO:0035556">
    <property type="term" value="P:intracellular signal transduction"/>
    <property type="evidence" value="ECO:0007669"/>
    <property type="project" value="InterPro"/>
</dbReference>
<dbReference type="InterPro" id="IPR009061">
    <property type="entry name" value="DNA-bd_dom_put_sf"/>
</dbReference>
<dbReference type="Pfam" id="PF16701">
    <property type="entry name" value="Ad_Cy_reg"/>
    <property type="match status" value="1"/>
</dbReference>
<gene>
    <name evidence="2" type="ORF">UFOPK3547_00599</name>
</gene>
<dbReference type="GO" id="GO:0003677">
    <property type="term" value="F:DNA binding"/>
    <property type="evidence" value="ECO:0007669"/>
    <property type="project" value="InterPro"/>
</dbReference>
<organism evidence="2">
    <name type="scientific">freshwater metagenome</name>
    <dbReference type="NCBI Taxonomy" id="449393"/>
    <lineage>
        <taxon>unclassified sequences</taxon>
        <taxon>metagenomes</taxon>
        <taxon>ecological metagenomes</taxon>
    </lineage>
</organism>
<reference evidence="2" key="1">
    <citation type="submission" date="2020-05" db="EMBL/GenBank/DDBJ databases">
        <authorList>
            <person name="Chiriac C."/>
            <person name="Salcher M."/>
            <person name="Ghai R."/>
            <person name="Kavagutti S V."/>
        </authorList>
    </citation>
    <scope>NUCLEOTIDE SEQUENCE</scope>
</reference>
<dbReference type="CDD" id="cd00592">
    <property type="entry name" value="HTH_MerR-like"/>
    <property type="match status" value="1"/>
</dbReference>
<name>A0A6J5ZFC6_9ZZZZ</name>
<dbReference type="GO" id="GO:0006171">
    <property type="term" value="P:cAMP biosynthetic process"/>
    <property type="evidence" value="ECO:0007669"/>
    <property type="project" value="TreeGrafter"/>
</dbReference>
<dbReference type="EMBL" id="CAESAN010000037">
    <property type="protein sequence ID" value="CAB4341301.1"/>
    <property type="molecule type" value="Genomic_DNA"/>
</dbReference>
<dbReference type="Gene3D" id="3.30.70.1230">
    <property type="entry name" value="Nucleotide cyclase"/>
    <property type="match status" value="1"/>
</dbReference>
<dbReference type="InterPro" id="IPR029787">
    <property type="entry name" value="Nucleotide_cyclase"/>
</dbReference>
<dbReference type="SUPFAM" id="SSF46955">
    <property type="entry name" value="Putative DNA-binding domain"/>
    <property type="match status" value="1"/>
</dbReference>
<dbReference type="SUPFAM" id="SSF55073">
    <property type="entry name" value="Nucleotide cyclase"/>
    <property type="match status" value="1"/>
</dbReference>
<dbReference type="PANTHER" id="PTHR43081:SF19">
    <property type="entry name" value="PH-SENSITIVE ADENYLATE CYCLASE RV1264"/>
    <property type="match status" value="1"/>
</dbReference>
<accession>A0A6J5ZFC6</accession>
<protein>
    <submittedName>
        <fullName evidence="2">Unannotated protein</fullName>
    </submittedName>
</protein>
<proteinExistence type="predicted"/>
<feature type="domain" description="Guanylate cyclase" evidence="1">
    <location>
        <begin position="254"/>
        <end position="359"/>
    </location>
</feature>
<dbReference type="Pfam" id="PF00211">
    <property type="entry name" value="Guanylate_cyc"/>
    <property type="match status" value="1"/>
</dbReference>
<dbReference type="InterPro" id="IPR001054">
    <property type="entry name" value="A/G_cyclase"/>
</dbReference>
<evidence type="ECO:0000313" key="2">
    <source>
        <dbReference type="EMBL" id="CAB4341301.1"/>
    </source>
</evidence>
<sequence length="409" mass="44082">MSRSSDDLSGGTAQSGDEALTAAEAAERVGVSVSTLRRWASLGLFTTNDTSDGWGPSAVAQARALVKLRERGYSIEQIREATDDGRLVGYSDELVGEVVGERFTLAEASKKSGLKESEIEELIAALGLPSAAVNDLGADDVEMFGFFSTAIESGFPRDALLQTVRVYGQAVSKIADAEVRLVHLHVHEPLLRDGVPSEKIEQQMEGITSGLLPLFSPVIDHLHRRFLTHFVEQDIVGHMEDDGGASEVGQVRVAIAFADLAGYTQLTEEVGDEEAAGIVERFVGNVNQSLPDEARILKTIGDEVMIVSSDAGSLTDWAVGFQMLSNERPLPRIGIHCGNVVFRDGDYFGREVNLAARVAARAAAGEVLVTWPVVETSGRHLEFELIGEVQLKGFSQATELYLADLAEEK</sequence>
<dbReference type="GO" id="GO:0006355">
    <property type="term" value="P:regulation of DNA-templated transcription"/>
    <property type="evidence" value="ECO:0007669"/>
    <property type="project" value="InterPro"/>
</dbReference>
<evidence type="ECO:0000259" key="1">
    <source>
        <dbReference type="PROSITE" id="PS50125"/>
    </source>
</evidence>
<dbReference type="PANTHER" id="PTHR43081">
    <property type="entry name" value="ADENYLATE CYCLASE, TERMINAL-DIFFERENTIATION SPECIFIC-RELATED"/>
    <property type="match status" value="1"/>
</dbReference>